<evidence type="ECO:0000313" key="7">
    <source>
        <dbReference type="Proteomes" id="UP000887564"/>
    </source>
</evidence>
<proteinExistence type="predicted"/>
<feature type="transmembrane region" description="Helical" evidence="5">
    <location>
        <begin position="127"/>
        <end position="149"/>
    </location>
</feature>
<dbReference type="GO" id="GO:0005886">
    <property type="term" value="C:plasma membrane"/>
    <property type="evidence" value="ECO:0007669"/>
    <property type="project" value="TreeGrafter"/>
</dbReference>
<keyword evidence="2 5" id="KW-0812">Transmembrane</keyword>
<dbReference type="InterPro" id="IPR039421">
    <property type="entry name" value="Type_1_exporter"/>
</dbReference>
<keyword evidence="7" id="KW-1185">Reference proteome</keyword>
<dbReference type="Proteomes" id="UP000887564">
    <property type="component" value="Unplaced"/>
</dbReference>
<name>A0A914RXB9_PAREQ</name>
<dbReference type="WBParaSite" id="PEQ_0001084201-mRNA-1">
    <property type="protein sequence ID" value="PEQ_0001084201-mRNA-1"/>
    <property type="gene ID" value="PEQ_0001084201"/>
</dbReference>
<dbReference type="GO" id="GO:0005524">
    <property type="term" value="F:ATP binding"/>
    <property type="evidence" value="ECO:0007669"/>
    <property type="project" value="InterPro"/>
</dbReference>
<keyword evidence="3 5" id="KW-1133">Transmembrane helix</keyword>
<feature type="domain" description="ABC transmembrane type-1" evidence="6">
    <location>
        <begin position="114"/>
        <end position="154"/>
    </location>
</feature>
<dbReference type="PANTHER" id="PTHR24222:SF76">
    <property type="entry name" value="MYCOBACTIN IMPORT ATP-BINDING_PERMEASE PROTEIN IRTB"/>
    <property type="match status" value="1"/>
</dbReference>
<accession>A0A914RXB9</accession>
<protein>
    <submittedName>
        <fullName evidence="8">ABC transmembrane type-1 domain-containing protein</fullName>
    </submittedName>
</protein>
<evidence type="ECO:0000259" key="6">
    <source>
        <dbReference type="PROSITE" id="PS50929"/>
    </source>
</evidence>
<keyword evidence="4 5" id="KW-0472">Membrane</keyword>
<organism evidence="7 8">
    <name type="scientific">Parascaris equorum</name>
    <name type="common">Equine roundworm</name>
    <dbReference type="NCBI Taxonomy" id="6256"/>
    <lineage>
        <taxon>Eukaryota</taxon>
        <taxon>Metazoa</taxon>
        <taxon>Ecdysozoa</taxon>
        <taxon>Nematoda</taxon>
        <taxon>Chromadorea</taxon>
        <taxon>Rhabditida</taxon>
        <taxon>Spirurina</taxon>
        <taxon>Ascaridomorpha</taxon>
        <taxon>Ascaridoidea</taxon>
        <taxon>Ascarididae</taxon>
        <taxon>Parascaris</taxon>
    </lineage>
</organism>
<evidence type="ECO:0000256" key="1">
    <source>
        <dbReference type="ARBA" id="ARBA00004141"/>
    </source>
</evidence>
<evidence type="ECO:0000313" key="8">
    <source>
        <dbReference type="WBParaSite" id="PEQ_0001084201-mRNA-1"/>
    </source>
</evidence>
<evidence type="ECO:0000256" key="2">
    <source>
        <dbReference type="ARBA" id="ARBA00022692"/>
    </source>
</evidence>
<dbReference type="PROSITE" id="PS50929">
    <property type="entry name" value="ABC_TM1F"/>
    <property type="match status" value="1"/>
</dbReference>
<dbReference type="InterPro" id="IPR036640">
    <property type="entry name" value="ABC1_TM_sf"/>
</dbReference>
<dbReference type="GO" id="GO:0140359">
    <property type="term" value="F:ABC-type transporter activity"/>
    <property type="evidence" value="ECO:0007669"/>
    <property type="project" value="InterPro"/>
</dbReference>
<feature type="transmembrane region" description="Helical" evidence="5">
    <location>
        <begin position="6"/>
        <end position="28"/>
    </location>
</feature>
<sequence>MGTFAGIAHGTGFPLLSIVLGGMTTIFLRAENSDFVRGYSVIVNNSALSQITKEEFDASVSILKILSIILSKCTMKTAIEHNKSLGSILNKAETLPLVSLSRHYTVTRAIKNFSDLERVREGLGDKLSMMIQLMAAFIAGFIVGFIYNWRMTLVRSSFRILVTSFSVS</sequence>
<dbReference type="SUPFAM" id="SSF90123">
    <property type="entry name" value="ABC transporter transmembrane region"/>
    <property type="match status" value="1"/>
</dbReference>
<comment type="subcellular location">
    <subcellularLocation>
        <location evidence="1">Membrane</location>
        <topology evidence="1">Multi-pass membrane protein</topology>
    </subcellularLocation>
</comment>
<evidence type="ECO:0000256" key="5">
    <source>
        <dbReference type="SAM" id="Phobius"/>
    </source>
</evidence>
<dbReference type="PANTHER" id="PTHR24222">
    <property type="entry name" value="ABC TRANSPORTER B FAMILY"/>
    <property type="match status" value="1"/>
</dbReference>
<dbReference type="AlphaFoldDB" id="A0A914RXB9"/>
<reference evidence="8" key="1">
    <citation type="submission" date="2022-11" db="UniProtKB">
        <authorList>
            <consortium name="WormBaseParasite"/>
        </authorList>
    </citation>
    <scope>IDENTIFICATION</scope>
</reference>
<evidence type="ECO:0000256" key="4">
    <source>
        <dbReference type="ARBA" id="ARBA00023136"/>
    </source>
</evidence>
<dbReference type="Gene3D" id="1.20.1560.10">
    <property type="entry name" value="ABC transporter type 1, transmembrane domain"/>
    <property type="match status" value="1"/>
</dbReference>
<evidence type="ECO:0000256" key="3">
    <source>
        <dbReference type="ARBA" id="ARBA00022989"/>
    </source>
</evidence>
<dbReference type="Pfam" id="PF00664">
    <property type="entry name" value="ABC_membrane"/>
    <property type="match status" value="1"/>
</dbReference>
<dbReference type="InterPro" id="IPR011527">
    <property type="entry name" value="ABC1_TM_dom"/>
</dbReference>